<dbReference type="AlphaFoldDB" id="A0A813J1D4"/>
<proteinExistence type="predicted"/>
<name>A0A813J1D4_POLGL</name>
<reference evidence="2" key="1">
    <citation type="submission" date="2021-02" db="EMBL/GenBank/DDBJ databases">
        <authorList>
            <person name="Dougan E. K."/>
            <person name="Rhodes N."/>
            <person name="Thang M."/>
            <person name="Chan C."/>
        </authorList>
    </citation>
    <scope>NUCLEOTIDE SEQUENCE</scope>
</reference>
<evidence type="ECO:0000259" key="1">
    <source>
        <dbReference type="Pfam" id="PF01936"/>
    </source>
</evidence>
<dbReference type="GO" id="GO:0004540">
    <property type="term" value="F:RNA nuclease activity"/>
    <property type="evidence" value="ECO:0007669"/>
    <property type="project" value="InterPro"/>
</dbReference>
<dbReference type="Gene3D" id="3.40.50.1010">
    <property type="entry name" value="5'-nuclease"/>
    <property type="match status" value="1"/>
</dbReference>
<dbReference type="PANTHER" id="PTHR35811:SF1">
    <property type="entry name" value="HTH OST-TYPE DOMAIN-CONTAINING PROTEIN"/>
    <property type="match status" value="1"/>
</dbReference>
<dbReference type="InterPro" id="IPR021139">
    <property type="entry name" value="NYN"/>
</dbReference>
<evidence type="ECO:0000313" key="2">
    <source>
        <dbReference type="EMBL" id="CAE8660822.1"/>
    </source>
</evidence>
<sequence length="388" mass="43443">MLQVVILSRAFGHGHPWTCITSRCYPRLLRTVQKHSKRAVDVDAAQHSSGKIALFIDGDSFAPKFLPEIHATLTPFGKIVWQRAYLSDSNDPRALLAHAGKAKQSLDVKVCNRIPGLGSITRAKSSVDTHLIIDAVNMKYNASRLGLTAYAIVSNDSDFTPLVTDIRASTFCDVFAFARASHVNIRPEYEDSSTRMFRYGMSSGKQGDDTVGSQETELWNTLLRFGYIPPPDVEKFTGKWITKRHHLEMFCHVHGLCHAGVKLRNDLADIVFAKVKSEHPIILKPLCLIHISSSSATQQYTKSRRSVIFDGSNMSRSDIVTFVLRFLGFGDVAKGISSQSIVLFCDCQTYMKLEAQVRDWQVGEQISYLHRIFTGDNYAGIPWTRSPQ</sequence>
<dbReference type="PANTHER" id="PTHR35811">
    <property type="entry name" value="SLR1870 PROTEIN"/>
    <property type="match status" value="1"/>
</dbReference>
<gene>
    <name evidence="2" type="ORF">PGLA2088_LOCUS14283</name>
</gene>
<organism evidence="2 3">
    <name type="scientific">Polarella glacialis</name>
    <name type="common">Dinoflagellate</name>
    <dbReference type="NCBI Taxonomy" id="89957"/>
    <lineage>
        <taxon>Eukaryota</taxon>
        <taxon>Sar</taxon>
        <taxon>Alveolata</taxon>
        <taxon>Dinophyceae</taxon>
        <taxon>Suessiales</taxon>
        <taxon>Suessiaceae</taxon>
        <taxon>Polarella</taxon>
    </lineage>
</organism>
<feature type="domain" description="NYN" evidence="1">
    <location>
        <begin position="51"/>
        <end position="177"/>
    </location>
</feature>
<dbReference type="Proteomes" id="UP000626109">
    <property type="component" value="Unassembled WGS sequence"/>
</dbReference>
<dbReference type="Pfam" id="PF01936">
    <property type="entry name" value="NYN"/>
    <property type="match status" value="1"/>
</dbReference>
<evidence type="ECO:0000313" key="3">
    <source>
        <dbReference type="Proteomes" id="UP000626109"/>
    </source>
</evidence>
<dbReference type="EMBL" id="CAJNNW010017364">
    <property type="protein sequence ID" value="CAE8660822.1"/>
    <property type="molecule type" value="Genomic_DNA"/>
</dbReference>
<accession>A0A813J1D4</accession>
<protein>
    <recommendedName>
        <fullName evidence="1">NYN domain-containing protein</fullName>
    </recommendedName>
</protein>
<comment type="caution">
    <text evidence="2">The sequence shown here is derived from an EMBL/GenBank/DDBJ whole genome shotgun (WGS) entry which is preliminary data.</text>
</comment>